<evidence type="ECO:0000256" key="2">
    <source>
        <dbReference type="ARBA" id="ARBA00023125"/>
    </source>
</evidence>
<dbReference type="AlphaFoldDB" id="A0A0D8HFU3"/>
<proteinExistence type="predicted"/>
<dbReference type="Gene3D" id="1.10.260.40">
    <property type="entry name" value="lambda repressor-like DNA-binding domains"/>
    <property type="match status" value="1"/>
</dbReference>
<feature type="domain" description="HTH lacI-type" evidence="4">
    <location>
        <begin position="5"/>
        <end position="59"/>
    </location>
</feature>
<dbReference type="PATRIC" id="fig|1280514.3.peg.3321"/>
<dbReference type="OrthoDB" id="4268837at2"/>
<evidence type="ECO:0000256" key="1">
    <source>
        <dbReference type="ARBA" id="ARBA00023015"/>
    </source>
</evidence>
<dbReference type="Pfam" id="PF00356">
    <property type="entry name" value="LacI"/>
    <property type="match status" value="1"/>
</dbReference>
<dbReference type="CDD" id="cd01392">
    <property type="entry name" value="HTH_LacI"/>
    <property type="match status" value="1"/>
</dbReference>
<dbReference type="InterPro" id="IPR000843">
    <property type="entry name" value="HTH_LacI"/>
</dbReference>
<dbReference type="PANTHER" id="PTHR30146:SF109">
    <property type="entry name" value="HTH-TYPE TRANSCRIPTIONAL REGULATOR GALS"/>
    <property type="match status" value="1"/>
</dbReference>
<dbReference type="GO" id="GO:0003700">
    <property type="term" value="F:DNA-binding transcription factor activity"/>
    <property type="evidence" value="ECO:0007669"/>
    <property type="project" value="TreeGrafter"/>
</dbReference>
<organism evidence="5 6">
    <name type="scientific">Acidithrix ferrooxidans</name>
    <dbReference type="NCBI Taxonomy" id="1280514"/>
    <lineage>
        <taxon>Bacteria</taxon>
        <taxon>Bacillati</taxon>
        <taxon>Actinomycetota</taxon>
        <taxon>Acidimicrobiia</taxon>
        <taxon>Acidimicrobiales</taxon>
        <taxon>Acidimicrobiaceae</taxon>
        <taxon>Acidithrix</taxon>
    </lineage>
</organism>
<evidence type="ECO:0000313" key="5">
    <source>
        <dbReference type="EMBL" id="KJF16667.1"/>
    </source>
</evidence>
<dbReference type="InterPro" id="IPR028082">
    <property type="entry name" value="Peripla_BP_I"/>
</dbReference>
<dbReference type="SUPFAM" id="SSF53822">
    <property type="entry name" value="Periplasmic binding protein-like I"/>
    <property type="match status" value="1"/>
</dbReference>
<keyword evidence="6" id="KW-1185">Reference proteome</keyword>
<dbReference type="Pfam" id="PF13377">
    <property type="entry name" value="Peripla_BP_3"/>
    <property type="match status" value="1"/>
</dbReference>
<evidence type="ECO:0000259" key="4">
    <source>
        <dbReference type="PROSITE" id="PS50932"/>
    </source>
</evidence>
<keyword evidence="2" id="KW-0238">DNA-binding</keyword>
<dbReference type="PANTHER" id="PTHR30146">
    <property type="entry name" value="LACI-RELATED TRANSCRIPTIONAL REPRESSOR"/>
    <property type="match status" value="1"/>
</dbReference>
<reference evidence="5 6" key="1">
    <citation type="submission" date="2015-01" db="EMBL/GenBank/DDBJ databases">
        <title>Draft genome of the acidophilic iron oxidizer Acidithrix ferrooxidans strain Py-F3.</title>
        <authorList>
            <person name="Poehlein A."/>
            <person name="Eisen S."/>
            <person name="Schloemann M."/>
            <person name="Johnson B.D."/>
            <person name="Daniel R."/>
            <person name="Muehling M."/>
        </authorList>
    </citation>
    <scope>NUCLEOTIDE SEQUENCE [LARGE SCALE GENOMIC DNA]</scope>
    <source>
        <strain evidence="5 6">Py-F3</strain>
    </source>
</reference>
<name>A0A0D8HFU3_9ACTN</name>
<dbReference type="CDD" id="cd06267">
    <property type="entry name" value="PBP1_LacI_sugar_binding-like"/>
    <property type="match status" value="1"/>
</dbReference>
<dbReference type="RefSeq" id="WP_082058713.1">
    <property type="nucleotide sequence ID" value="NZ_JXYS01000078.1"/>
</dbReference>
<accession>A0A0D8HFU3</accession>
<dbReference type="PROSITE" id="PS50932">
    <property type="entry name" value="HTH_LACI_2"/>
    <property type="match status" value="1"/>
</dbReference>
<dbReference type="EMBL" id="JXYS01000078">
    <property type="protein sequence ID" value="KJF16667.1"/>
    <property type="molecule type" value="Genomic_DNA"/>
</dbReference>
<dbReference type="STRING" id="1280514.AXFE_25300"/>
<dbReference type="SUPFAM" id="SSF47413">
    <property type="entry name" value="lambda repressor-like DNA-binding domains"/>
    <property type="match status" value="1"/>
</dbReference>
<dbReference type="SMART" id="SM00354">
    <property type="entry name" value="HTH_LACI"/>
    <property type="match status" value="1"/>
</dbReference>
<gene>
    <name evidence="5" type="primary">ccpA3</name>
    <name evidence="5" type="ORF">AXFE_25300</name>
</gene>
<dbReference type="Proteomes" id="UP000032360">
    <property type="component" value="Unassembled WGS sequence"/>
</dbReference>
<protein>
    <submittedName>
        <fullName evidence="5">Catabolite control protein A</fullName>
    </submittedName>
</protein>
<keyword evidence="3" id="KW-0804">Transcription</keyword>
<keyword evidence="1" id="KW-0805">Transcription regulation</keyword>
<dbReference type="Gene3D" id="3.40.50.2300">
    <property type="match status" value="2"/>
</dbReference>
<dbReference type="InterPro" id="IPR046335">
    <property type="entry name" value="LacI/GalR-like_sensor"/>
</dbReference>
<dbReference type="InterPro" id="IPR010982">
    <property type="entry name" value="Lambda_DNA-bd_dom_sf"/>
</dbReference>
<dbReference type="GO" id="GO:0000976">
    <property type="term" value="F:transcription cis-regulatory region binding"/>
    <property type="evidence" value="ECO:0007669"/>
    <property type="project" value="TreeGrafter"/>
</dbReference>
<comment type="caution">
    <text evidence="5">The sequence shown here is derived from an EMBL/GenBank/DDBJ whole genome shotgun (WGS) entry which is preliminary data.</text>
</comment>
<sequence length="354" mass="37450">MSQRPTIYAVAKRCGVSTTTVSRVMQDESFGSPATRERVLSVALELGWVPNGAARGLATRKAGIIGLLFPDLGELGVGEEESPLYVDQVVRGAERVTAAAGQAVLIAAVRASGGKSLAYSVAGKVDGLVIMSRSLSDKDVALIARTVPVVLLAHKPGRKSFDHVVVDNRSGAREMTSHLIEVHGYQDLVYVRGPEGSPDSHERFLGFCDSLEAAGLPVPEKPAADGGFTEAGGKKAMWQLLGSAKPPRAIVFGNDEMAIGAMDVLNKAKISIPGEVAITGFDDIAVARHVNPSLTTVKQPMRELGEQAVQLLFARLRDPKAGTKTIYLSTESVFRKSCGCGKANTNSKKGSKND</sequence>
<evidence type="ECO:0000313" key="6">
    <source>
        <dbReference type="Proteomes" id="UP000032360"/>
    </source>
</evidence>
<evidence type="ECO:0000256" key="3">
    <source>
        <dbReference type="ARBA" id="ARBA00023163"/>
    </source>
</evidence>